<dbReference type="EMBL" id="RLIH01000004">
    <property type="protein sequence ID" value="RVU55120.1"/>
    <property type="molecule type" value="Genomic_DNA"/>
</dbReference>
<keyword evidence="2" id="KW-1185">Reference proteome</keyword>
<dbReference type="RefSeq" id="WP_127724192.1">
    <property type="nucleotide sequence ID" value="NZ_RLIH01000004.1"/>
</dbReference>
<name>A0A437S7Q3_9FIRM</name>
<dbReference type="GO" id="GO:0016855">
    <property type="term" value="F:racemase and epimerase activity, acting on amino acids and derivatives"/>
    <property type="evidence" value="ECO:0007669"/>
    <property type="project" value="InterPro"/>
</dbReference>
<dbReference type="OrthoDB" id="1697180at2"/>
<evidence type="ECO:0008006" key="3">
    <source>
        <dbReference type="Google" id="ProtNLM"/>
    </source>
</evidence>
<reference evidence="1 2" key="1">
    <citation type="submission" date="2018-11" db="EMBL/GenBank/DDBJ databases">
        <title>Genome sequencing and assembly of Anaerosphaera sp. nov., GS7-6-2.</title>
        <authorList>
            <person name="Rettenmaier R."/>
            <person name="Liebl W."/>
            <person name="Zverlov V."/>
        </authorList>
    </citation>
    <scope>NUCLEOTIDE SEQUENCE [LARGE SCALE GENOMIC DNA]</scope>
    <source>
        <strain evidence="1 2">GS7-6-2</strain>
    </source>
</reference>
<comment type="caution">
    <text evidence="1">The sequence shown here is derived from an EMBL/GenBank/DDBJ whole genome shotgun (WGS) entry which is preliminary data.</text>
</comment>
<accession>A0A437S7Q3</accession>
<dbReference type="AlphaFoldDB" id="A0A437S7Q3"/>
<dbReference type="InterPro" id="IPR001920">
    <property type="entry name" value="Asp/Glu_race"/>
</dbReference>
<dbReference type="Gene3D" id="3.40.50.1860">
    <property type="match status" value="2"/>
</dbReference>
<organism evidence="1 2">
    <name type="scientific">Anaerosphaera multitolerans</name>
    <dbReference type="NCBI Taxonomy" id="2487351"/>
    <lineage>
        <taxon>Bacteria</taxon>
        <taxon>Bacillati</taxon>
        <taxon>Bacillota</taxon>
        <taxon>Tissierellia</taxon>
        <taxon>Tissierellales</taxon>
        <taxon>Peptoniphilaceae</taxon>
        <taxon>Anaerosphaera</taxon>
    </lineage>
</organism>
<proteinExistence type="predicted"/>
<evidence type="ECO:0000313" key="2">
    <source>
        <dbReference type="Proteomes" id="UP000288812"/>
    </source>
</evidence>
<gene>
    <name evidence="1" type="ORF">EF514_04315</name>
</gene>
<evidence type="ECO:0000313" key="1">
    <source>
        <dbReference type="EMBL" id="RVU55120.1"/>
    </source>
</evidence>
<protein>
    <recommendedName>
        <fullName evidence="3">Glutamate racemase</fullName>
    </recommendedName>
</protein>
<dbReference type="Proteomes" id="UP000288812">
    <property type="component" value="Unassembled WGS sequence"/>
</dbReference>
<sequence length="234" mass="26986">MIFNNVGIIDDSLGGVFIINSIENCCSENFIMISDNKNFPYSLRRSQIKNLSINLQEAIEKKFIKLLIVTNPAIALNLNYNVDYEIINGLEKSFNIIKENKDITVLSNKYVKEYLEEKGYKNIIDGQILINSLNMGDSNDYIVSKLMEEYLGDSKSLFILDSNLSILKGKFLELYPEIKFYFLSDIILEELQGKLKSGEGGKSSYYVTDYRIAFYTACEDLFKRSYIRTRKIKI</sequence>